<dbReference type="OMA" id="NKGIWHY"/>
<dbReference type="AlphaFoldDB" id="Q6BLX5"/>
<sequence length="404" mass="46341">MQPSCSDLYESKLITVPAAFPRYPGSVILSQPSNNPEDYRLDVCYRKYKTKSYVSDQPKINIVFLHGNGMNKGIWHYHIDKLYNHFKNKEKSEYQLNSVLAIDVATHGDSAAINKDKLGYVYSWIDGSKDIIDIVKNQESKDFFSKNTINILVGHSMGGFQALYTCYLDPELFDCCIPINPVCYMDNETAELHLFVLNMWHESGKIKSHFDIPEGSNWKDVVEHHYKKESFFKKFDSTVMANMLEDEFTDELKNNTNGKYKTIDSNTPSNQEYICYYNAQLFIPQGMKVLDKITTPVYHIVGDNDTAGEKAVKSTRTALQSVLKPIDIVDSTHIVIGENPDLVVNELIKVIDDNIETHKKNGDTRYKEPKLLEKHGKDYRNSILDKEFDVYMSASKNGTKLYKL</sequence>
<dbReference type="KEGG" id="dha:DEHA2F09922g"/>
<organism evidence="2 3">
    <name type="scientific">Debaryomyces hansenii (strain ATCC 36239 / CBS 767 / BCRC 21394 / JCM 1990 / NBRC 0083 / IGC 2968)</name>
    <name type="common">Yeast</name>
    <name type="synonym">Torulaspora hansenii</name>
    <dbReference type="NCBI Taxonomy" id="284592"/>
    <lineage>
        <taxon>Eukaryota</taxon>
        <taxon>Fungi</taxon>
        <taxon>Dikarya</taxon>
        <taxon>Ascomycota</taxon>
        <taxon>Saccharomycotina</taxon>
        <taxon>Pichiomycetes</taxon>
        <taxon>Debaryomycetaceae</taxon>
        <taxon>Debaryomyces</taxon>
    </lineage>
</organism>
<dbReference type="InterPro" id="IPR029058">
    <property type="entry name" value="AB_hydrolase_fold"/>
</dbReference>
<gene>
    <name evidence="2" type="ordered locus">DEHA2F09922g</name>
</gene>
<reference evidence="2 3" key="1">
    <citation type="journal article" date="2004" name="Nature">
        <title>Genome evolution in yeasts.</title>
        <authorList>
            <consortium name="Genolevures"/>
            <person name="Dujon B."/>
            <person name="Sherman D."/>
            <person name="Fischer G."/>
            <person name="Durrens P."/>
            <person name="Casaregola S."/>
            <person name="Lafontaine I."/>
            <person name="de Montigny J."/>
            <person name="Marck C."/>
            <person name="Neuveglise C."/>
            <person name="Talla E."/>
            <person name="Goffard N."/>
            <person name="Frangeul L."/>
            <person name="Aigle M."/>
            <person name="Anthouard V."/>
            <person name="Babour A."/>
            <person name="Barbe V."/>
            <person name="Barnay S."/>
            <person name="Blanchin S."/>
            <person name="Beckerich J.M."/>
            <person name="Beyne E."/>
            <person name="Bleykasten C."/>
            <person name="Boisrame A."/>
            <person name="Boyer J."/>
            <person name="Cattolico L."/>
            <person name="Confanioleri F."/>
            <person name="de Daruvar A."/>
            <person name="Despons L."/>
            <person name="Fabre E."/>
            <person name="Fairhead C."/>
            <person name="Ferry-Dumazet H."/>
            <person name="Groppi A."/>
            <person name="Hantraye F."/>
            <person name="Hennequin C."/>
            <person name="Jauniaux N."/>
            <person name="Joyet P."/>
            <person name="Kachouri R."/>
            <person name="Kerrest A."/>
            <person name="Koszul R."/>
            <person name="Lemaire M."/>
            <person name="Lesur I."/>
            <person name="Ma L."/>
            <person name="Muller H."/>
            <person name="Nicaud J.M."/>
            <person name="Nikolski M."/>
            <person name="Oztas S."/>
            <person name="Ozier-Kalogeropoulos O."/>
            <person name="Pellenz S."/>
            <person name="Potier S."/>
            <person name="Richard G.F."/>
            <person name="Straub M.L."/>
            <person name="Suleau A."/>
            <person name="Swennene D."/>
            <person name="Tekaia F."/>
            <person name="Wesolowski-Louvel M."/>
            <person name="Westhof E."/>
            <person name="Wirth B."/>
            <person name="Zeniou-Meyer M."/>
            <person name="Zivanovic I."/>
            <person name="Bolotin-Fukuhara M."/>
            <person name="Thierry A."/>
            <person name="Bouchier C."/>
            <person name="Caudron B."/>
            <person name="Scarpelli C."/>
            <person name="Gaillardin C."/>
            <person name="Weissenbach J."/>
            <person name="Wincker P."/>
            <person name="Souciet J.L."/>
        </authorList>
    </citation>
    <scope>NUCLEOTIDE SEQUENCE [LARGE SCALE GENOMIC DNA]</scope>
    <source>
        <strain evidence="3">ATCC 36239 / CBS 767 / BCRC 21394 / JCM 1990 / NBRC 0083 / IGC 2968</strain>
    </source>
</reference>
<dbReference type="InterPro" id="IPR000073">
    <property type="entry name" value="AB_hydrolase_1"/>
</dbReference>
<dbReference type="RefSeq" id="XP_460796.2">
    <property type="nucleotide sequence ID" value="XM_460796.1"/>
</dbReference>
<dbReference type="InterPro" id="IPR050266">
    <property type="entry name" value="AB_hydrolase_sf"/>
</dbReference>
<protein>
    <submittedName>
        <fullName evidence="2">DEHA2F09922p</fullName>
    </submittedName>
</protein>
<dbReference type="Gene3D" id="3.40.50.1820">
    <property type="entry name" value="alpha/beta hydrolase"/>
    <property type="match status" value="1"/>
</dbReference>
<name>Q6BLX5_DEBHA</name>
<dbReference type="VEuPathDB" id="FungiDB:DEHA2F09922g"/>
<dbReference type="InParanoid" id="Q6BLX5"/>
<dbReference type="FunCoup" id="Q6BLX5">
    <property type="interactions" value="52"/>
</dbReference>
<evidence type="ECO:0000313" key="2">
    <source>
        <dbReference type="EMBL" id="CAG89137.2"/>
    </source>
</evidence>
<dbReference type="PANTHER" id="PTHR43798:SF33">
    <property type="entry name" value="HYDROLASE, PUTATIVE (AFU_ORTHOLOGUE AFUA_2G14860)-RELATED"/>
    <property type="match status" value="1"/>
</dbReference>
<proteinExistence type="predicted"/>
<dbReference type="GO" id="GO:0016020">
    <property type="term" value="C:membrane"/>
    <property type="evidence" value="ECO:0007669"/>
    <property type="project" value="TreeGrafter"/>
</dbReference>
<dbReference type="PANTHER" id="PTHR43798">
    <property type="entry name" value="MONOACYLGLYCEROL LIPASE"/>
    <property type="match status" value="1"/>
</dbReference>
<dbReference type="STRING" id="284592.Q6BLX5"/>
<dbReference type="eggNOG" id="ENOG502QT3R">
    <property type="taxonomic scope" value="Eukaryota"/>
</dbReference>
<dbReference type="Proteomes" id="UP000000599">
    <property type="component" value="Chromosome F"/>
</dbReference>
<keyword evidence="3" id="KW-1185">Reference proteome</keyword>
<evidence type="ECO:0000259" key="1">
    <source>
        <dbReference type="Pfam" id="PF12697"/>
    </source>
</evidence>
<dbReference type="Pfam" id="PF12697">
    <property type="entry name" value="Abhydrolase_6"/>
    <property type="match status" value="1"/>
</dbReference>
<accession>Q6BLX5</accession>
<dbReference type="SUPFAM" id="SSF53474">
    <property type="entry name" value="alpha/beta-Hydrolases"/>
    <property type="match status" value="1"/>
</dbReference>
<feature type="domain" description="AB hydrolase-1" evidence="1">
    <location>
        <begin position="62"/>
        <end position="345"/>
    </location>
</feature>
<evidence type="ECO:0000313" key="3">
    <source>
        <dbReference type="Proteomes" id="UP000000599"/>
    </source>
</evidence>
<dbReference type="OrthoDB" id="94039at2759"/>
<dbReference type="HOGENOM" id="CLU_061432_0_0_1"/>
<dbReference type="GeneID" id="2904208"/>
<dbReference type="EMBL" id="CR382138">
    <property type="protein sequence ID" value="CAG89137.2"/>
    <property type="molecule type" value="Genomic_DNA"/>
</dbReference>